<dbReference type="AlphaFoldDB" id="A0A8J5JGM3"/>
<sequence>MIRWWTRWNYLMLISNMRVSDFQVEGKPVSLHHLAPKGVESGTETLQDNASSERVPIQSLDECLNEHLVAERDEQLEMVDHEGNRQPDASPFQPPPHHSLHSRHMPSYPGDYTL</sequence>
<proteinExistence type="predicted"/>
<reference evidence="2" key="1">
    <citation type="journal article" date="2021" name="Sci. Adv.">
        <title>The American lobster genome reveals insights on longevity, neural, and immune adaptations.</title>
        <authorList>
            <person name="Polinski J.M."/>
            <person name="Zimin A.V."/>
            <person name="Clark K.F."/>
            <person name="Kohn A.B."/>
            <person name="Sadowski N."/>
            <person name="Timp W."/>
            <person name="Ptitsyn A."/>
            <person name="Khanna P."/>
            <person name="Romanova D.Y."/>
            <person name="Williams P."/>
            <person name="Greenwood S.J."/>
            <person name="Moroz L.L."/>
            <person name="Walt D.R."/>
            <person name="Bodnar A.G."/>
        </authorList>
    </citation>
    <scope>NUCLEOTIDE SEQUENCE</scope>
    <source>
        <strain evidence="2">GMGI-L3</strain>
    </source>
</reference>
<evidence type="ECO:0000313" key="3">
    <source>
        <dbReference type="Proteomes" id="UP000747542"/>
    </source>
</evidence>
<protein>
    <submittedName>
        <fullName evidence="2">Uncharacterized protein</fullName>
    </submittedName>
</protein>
<gene>
    <name evidence="2" type="ORF">Hamer_G032059</name>
</gene>
<organism evidence="2 3">
    <name type="scientific">Homarus americanus</name>
    <name type="common">American lobster</name>
    <dbReference type="NCBI Taxonomy" id="6706"/>
    <lineage>
        <taxon>Eukaryota</taxon>
        <taxon>Metazoa</taxon>
        <taxon>Ecdysozoa</taxon>
        <taxon>Arthropoda</taxon>
        <taxon>Crustacea</taxon>
        <taxon>Multicrustacea</taxon>
        <taxon>Malacostraca</taxon>
        <taxon>Eumalacostraca</taxon>
        <taxon>Eucarida</taxon>
        <taxon>Decapoda</taxon>
        <taxon>Pleocyemata</taxon>
        <taxon>Astacidea</taxon>
        <taxon>Nephropoidea</taxon>
        <taxon>Nephropidae</taxon>
        <taxon>Homarus</taxon>
    </lineage>
</organism>
<accession>A0A8J5JGM3</accession>
<evidence type="ECO:0000313" key="2">
    <source>
        <dbReference type="EMBL" id="KAG7157877.1"/>
    </source>
</evidence>
<keyword evidence="3" id="KW-1185">Reference proteome</keyword>
<dbReference type="Proteomes" id="UP000747542">
    <property type="component" value="Unassembled WGS sequence"/>
</dbReference>
<comment type="caution">
    <text evidence="2">The sequence shown here is derived from an EMBL/GenBank/DDBJ whole genome shotgun (WGS) entry which is preliminary data.</text>
</comment>
<feature type="compositionally biased region" description="Basic and acidic residues" evidence="1">
    <location>
        <begin position="71"/>
        <end position="85"/>
    </location>
</feature>
<name>A0A8J5JGM3_HOMAM</name>
<feature type="region of interest" description="Disordered" evidence="1">
    <location>
        <begin position="71"/>
        <end position="114"/>
    </location>
</feature>
<evidence type="ECO:0000256" key="1">
    <source>
        <dbReference type="SAM" id="MobiDB-lite"/>
    </source>
</evidence>
<dbReference type="EMBL" id="JAHLQT010036471">
    <property type="protein sequence ID" value="KAG7157877.1"/>
    <property type="molecule type" value="Genomic_DNA"/>
</dbReference>